<dbReference type="PROSITE" id="PS51504">
    <property type="entry name" value="H15"/>
    <property type="match status" value="1"/>
</dbReference>
<name>A0A1B6C4S5_9HEMI</name>
<feature type="domain" description="H15" evidence="2">
    <location>
        <begin position="3"/>
        <end position="72"/>
    </location>
</feature>
<gene>
    <name evidence="3" type="ORF">g.3012</name>
</gene>
<sequence length="200" mass="23073">MLRIKSLVGMVYAAVKELKERTGSAIEQIFGYIQAKMNGSEINQFNMHLALQEAVQKGLLKKTIFGKYKLNVKDMGMRRLQGIDDLREELEEKRSGRRSCRKRSWSRSTPCRSRRRRVCRKRAKSDSVRSLRVLIKKLAKKSCKPRSTRCSSKKRVPKKKCMSRSLQSVKRSTENTQTLESEEKSAVNISSPNTTPDYIN</sequence>
<dbReference type="GO" id="GO:0006334">
    <property type="term" value="P:nucleosome assembly"/>
    <property type="evidence" value="ECO:0007669"/>
    <property type="project" value="InterPro"/>
</dbReference>
<protein>
    <recommendedName>
        <fullName evidence="2">H15 domain-containing protein</fullName>
    </recommendedName>
</protein>
<feature type="compositionally biased region" description="Basic residues" evidence="1">
    <location>
        <begin position="112"/>
        <end position="123"/>
    </location>
</feature>
<feature type="region of interest" description="Disordered" evidence="1">
    <location>
        <begin position="96"/>
        <end position="123"/>
    </location>
</feature>
<dbReference type="GO" id="GO:0000786">
    <property type="term" value="C:nucleosome"/>
    <property type="evidence" value="ECO:0007669"/>
    <property type="project" value="InterPro"/>
</dbReference>
<reference evidence="3" key="1">
    <citation type="submission" date="2015-12" db="EMBL/GenBank/DDBJ databases">
        <title>De novo transcriptome assembly of four potential Pierce s Disease insect vectors from Arizona vineyards.</title>
        <authorList>
            <person name="Tassone E.E."/>
        </authorList>
    </citation>
    <scope>NUCLEOTIDE SEQUENCE</scope>
</reference>
<dbReference type="EMBL" id="GEDC01028786">
    <property type="protein sequence ID" value="JAS08512.1"/>
    <property type="molecule type" value="Transcribed_RNA"/>
</dbReference>
<dbReference type="InterPro" id="IPR005818">
    <property type="entry name" value="Histone_H1/H5_H15"/>
</dbReference>
<dbReference type="AlphaFoldDB" id="A0A1B6C4S5"/>
<feature type="compositionally biased region" description="Basic residues" evidence="1">
    <location>
        <begin position="96"/>
        <end position="105"/>
    </location>
</feature>
<evidence type="ECO:0000259" key="2">
    <source>
        <dbReference type="PROSITE" id="PS51504"/>
    </source>
</evidence>
<evidence type="ECO:0000256" key="1">
    <source>
        <dbReference type="SAM" id="MobiDB-lite"/>
    </source>
</evidence>
<dbReference type="SUPFAM" id="SSF46785">
    <property type="entry name" value="Winged helix' DNA-binding domain"/>
    <property type="match status" value="1"/>
</dbReference>
<organism evidence="3">
    <name type="scientific">Clastoptera arizonana</name>
    <name type="common">Arizona spittle bug</name>
    <dbReference type="NCBI Taxonomy" id="38151"/>
    <lineage>
        <taxon>Eukaryota</taxon>
        <taxon>Metazoa</taxon>
        <taxon>Ecdysozoa</taxon>
        <taxon>Arthropoda</taxon>
        <taxon>Hexapoda</taxon>
        <taxon>Insecta</taxon>
        <taxon>Pterygota</taxon>
        <taxon>Neoptera</taxon>
        <taxon>Paraneoptera</taxon>
        <taxon>Hemiptera</taxon>
        <taxon>Auchenorrhyncha</taxon>
        <taxon>Cercopoidea</taxon>
        <taxon>Clastopteridae</taxon>
        <taxon>Clastoptera</taxon>
    </lineage>
</organism>
<feature type="compositionally biased region" description="Polar residues" evidence="1">
    <location>
        <begin position="164"/>
        <end position="179"/>
    </location>
</feature>
<feature type="compositionally biased region" description="Polar residues" evidence="1">
    <location>
        <begin position="187"/>
        <end position="200"/>
    </location>
</feature>
<accession>A0A1B6C4S5</accession>
<dbReference type="InterPro" id="IPR036390">
    <property type="entry name" value="WH_DNA-bd_sf"/>
</dbReference>
<dbReference type="Gene3D" id="1.10.10.10">
    <property type="entry name" value="Winged helix-like DNA-binding domain superfamily/Winged helix DNA-binding domain"/>
    <property type="match status" value="1"/>
</dbReference>
<feature type="compositionally biased region" description="Basic residues" evidence="1">
    <location>
        <begin position="144"/>
        <end position="162"/>
    </location>
</feature>
<proteinExistence type="predicted"/>
<dbReference type="GO" id="GO:0003677">
    <property type="term" value="F:DNA binding"/>
    <property type="evidence" value="ECO:0007669"/>
    <property type="project" value="InterPro"/>
</dbReference>
<dbReference type="InterPro" id="IPR036388">
    <property type="entry name" value="WH-like_DNA-bd_sf"/>
</dbReference>
<dbReference type="Pfam" id="PF00538">
    <property type="entry name" value="Linker_histone"/>
    <property type="match status" value="1"/>
</dbReference>
<feature type="region of interest" description="Disordered" evidence="1">
    <location>
        <begin position="144"/>
        <end position="200"/>
    </location>
</feature>
<evidence type="ECO:0000313" key="3">
    <source>
        <dbReference type="EMBL" id="JAS08512.1"/>
    </source>
</evidence>